<keyword evidence="10" id="KW-0862">Zinc</keyword>
<dbReference type="PANTHER" id="PTHR45768:SF10">
    <property type="entry name" value="RING-H2 FINGER PROTEIN ATL13-RELATED"/>
    <property type="match status" value="1"/>
</dbReference>
<dbReference type="EC" id="2.3.2.27" evidence="4"/>
<dbReference type="CDD" id="cd16461">
    <property type="entry name" value="RING-H2_EL5-like"/>
    <property type="match status" value="1"/>
</dbReference>
<evidence type="ECO:0000256" key="16">
    <source>
        <dbReference type="SAM" id="Phobius"/>
    </source>
</evidence>
<dbReference type="InterPro" id="IPR013083">
    <property type="entry name" value="Znf_RING/FYVE/PHD"/>
</dbReference>
<dbReference type="EMBL" id="JACMSC010000010">
    <property type="protein sequence ID" value="KAG6505583.1"/>
    <property type="molecule type" value="Genomic_DNA"/>
</dbReference>
<evidence type="ECO:0000256" key="10">
    <source>
        <dbReference type="ARBA" id="ARBA00022833"/>
    </source>
</evidence>
<name>A0A8J5KZV1_ZINOF</name>
<feature type="compositionally biased region" description="Basic and acidic residues" evidence="15">
    <location>
        <begin position="7"/>
        <end position="21"/>
    </location>
</feature>
<dbReference type="AlphaFoldDB" id="A0A8J5KZV1"/>
<comment type="subcellular location">
    <subcellularLocation>
        <location evidence="2">Membrane</location>
        <topology evidence="2">Single-pass membrane protein</topology>
    </subcellularLocation>
</comment>
<comment type="caution">
    <text evidence="18">The sequence shown here is derived from an EMBL/GenBank/DDBJ whole genome shotgun (WGS) entry which is preliminary data.</text>
</comment>
<evidence type="ECO:0000256" key="8">
    <source>
        <dbReference type="ARBA" id="ARBA00022771"/>
    </source>
</evidence>
<evidence type="ECO:0000256" key="6">
    <source>
        <dbReference type="ARBA" id="ARBA00022692"/>
    </source>
</evidence>
<keyword evidence="7" id="KW-0479">Metal-binding</keyword>
<organism evidence="18 19">
    <name type="scientific">Zingiber officinale</name>
    <name type="common">Ginger</name>
    <name type="synonym">Amomum zingiber</name>
    <dbReference type="NCBI Taxonomy" id="94328"/>
    <lineage>
        <taxon>Eukaryota</taxon>
        <taxon>Viridiplantae</taxon>
        <taxon>Streptophyta</taxon>
        <taxon>Embryophyta</taxon>
        <taxon>Tracheophyta</taxon>
        <taxon>Spermatophyta</taxon>
        <taxon>Magnoliopsida</taxon>
        <taxon>Liliopsida</taxon>
        <taxon>Zingiberales</taxon>
        <taxon>Zingiberaceae</taxon>
        <taxon>Zingiber</taxon>
    </lineage>
</organism>
<evidence type="ECO:0000256" key="3">
    <source>
        <dbReference type="ARBA" id="ARBA00004906"/>
    </source>
</evidence>
<evidence type="ECO:0000256" key="13">
    <source>
        <dbReference type="ARBA" id="ARBA00024209"/>
    </source>
</evidence>
<evidence type="ECO:0000259" key="17">
    <source>
        <dbReference type="PROSITE" id="PS50089"/>
    </source>
</evidence>
<dbReference type="Gene3D" id="3.30.40.10">
    <property type="entry name" value="Zinc/RING finger domain, C3HC4 (zinc finger)"/>
    <property type="match status" value="1"/>
</dbReference>
<evidence type="ECO:0000256" key="15">
    <source>
        <dbReference type="SAM" id="MobiDB-lite"/>
    </source>
</evidence>
<gene>
    <name evidence="18" type="ORF">ZIOFF_037947</name>
</gene>
<proteinExistence type="inferred from homology"/>
<evidence type="ECO:0000256" key="1">
    <source>
        <dbReference type="ARBA" id="ARBA00000900"/>
    </source>
</evidence>
<reference evidence="18 19" key="1">
    <citation type="submission" date="2020-08" db="EMBL/GenBank/DDBJ databases">
        <title>Plant Genome Project.</title>
        <authorList>
            <person name="Zhang R.-G."/>
        </authorList>
    </citation>
    <scope>NUCLEOTIDE SEQUENCE [LARGE SCALE GENOMIC DNA]</scope>
    <source>
        <tissue evidence="18">Rhizome</tissue>
    </source>
</reference>
<evidence type="ECO:0000256" key="7">
    <source>
        <dbReference type="ARBA" id="ARBA00022723"/>
    </source>
</evidence>
<dbReference type="SMART" id="SM00184">
    <property type="entry name" value="RING"/>
    <property type="match status" value="1"/>
</dbReference>
<evidence type="ECO:0000256" key="9">
    <source>
        <dbReference type="ARBA" id="ARBA00022786"/>
    </source>
</evidence>
<evidence type="ECO:0000313" key="18">
    <source>
        <dbReference type="EMBL" id="KAG6505583.1"/>
    </source>
</evidence>
<dbReference type="PANTHER" id="PTHR45768">
    <property type="entry name" value="E3 UBIQUITIN-PROTEIN LIGASE RNF13-LIKE"/>
    <property type="match status" value="1"/>
</dbReference>
<evidence type="ECO:0000313" key="19">
    <source>
        <dbReference type="Proteomes" id="UP000734854"/>
    </source>
</evidence>
<evidence type="ECO:0000256" key="12">
    <source>
        <dbReference type="ARBA" id="ARBA00023136"/>
    </source>
</evidence>
<dbReference type="SUPFAM" id="SSF57850">
    <property type="entry name" value="RING/U-box"/>
    <property type="match status" value="1"/>
</dbReference>
<evidence type="ECO:0000256" key="4">
    <source>
        <dbReference type="ARBA" id="ARBA00012483"/>
    </source>
</evidence>
<dbReference type="Pfam" id="PF13639">
    <property type="entry name" value="zf-RING_2"/>
    <property type="match status" value="1"/>
</dbReference>
<feature type="region of interest" description="Disordered" evidence="15">
    <location>
        <begin position="351"/>
        <end position="378"/>
    </location>
</feature>
<sequence>MLKKKKTDNVTKPADDGERKGRSGRWRRRMMARGKEEVQDGAGGSQMRGRWLAARAQLSFRVRVFRRRLPVVGEGEGFEEERNDGEVGRGTDLNGGPRACCLNEKDFLEEEEALTYEQTSALSNPPFISFPLPLRISSALHLTFRMNSSSSSNPSYSSLSTLFFLLRSAKAMHESVLSPPPFLYSSPVINSENRINHSLLLFIVILAIVFFVSGIFHLLVRCFLMRPIAREPEEHTDGVTALQGQLRQLFHLHDAGVDQSFIDMLPVFLYKAIVGIKDPFDCAVCLCEFGPEDKLRLLPKCSHAFHLECIDTWLLSHSTCPLCRSSLLNGCCSPRSPMVLVLDSASEAASGRRESVLVDGGGDDDDDDDDEPSAFGEAAAKEPVAVTVAVKLGKFKSTEAEGQEATSSNANASNSSQRRCFSMGSYEYVMEDYTMLWVPIEPPKKPYVKKSGHRIAMSECDCHSRREGFRGLDRAIAPQDGNVSAISSGGLHLKESFSASKIWLQAKEKSDTSRRAISFRLPLNWAMTNRLKLKDNASPAATAASVFNVSPWGKNSSEVDLDIEVGSSSYSVGSRVDEARGKTFMDRSVAVNAIGLLGIDLWLLLDPFSKENYFESYTSPEMSLDGMLKITRYEPMRGPQMPRMPGLDILRRCAVRDERDRPFDL</sequence>
<dbReference type="GO" id="GO:0061630">
    <property type="term" value="F:ubiquitin protein ligase activity"/>
    <property type="evidence" value="ECO:0007669"/>
    <property type="project" value="UniProtKB-EC"/>
</dbReference>
<feature type="domain" description="RING-type" evidence="17">
    <location>
        <begin position="282"/>
        <end position="324"/>
    </location>
</feature>
<feature type="compositionally biased region" description="Acidic residues" evidence="15">
    <location>
        <begin position="361"/>
        <end position="372"/>
    </location>
</feature>
<dbReference type="PROSITE" id="PS50089">
    <property type="entry name" value="ZF_RING_2"/>
    <property type="match status" value="1"/>
</dbReference>
<feature type="compositionally biased region" description="Basic residues" evidence="15">
    <location>
        <begin position="22"/>
        <end position="32"/>
    </location>
</feature>
<dbReference type="InterPro" id="IPR001841">
    <property type="entry name" value="Znf_RING"/>
</dbReference>
<evidence type="ECO:0000256" key="11">
    <source>
        <dbReference type="ARBA" id="ARBA00022989"/>
    </source>
</evidence>
<keyword evidence="9" id="KW-0833">Ubl conjugation pathway</keyword>
<feature type="region of interest" description="Disordered" evidence="15">
    <location>
        <begin position="1"/>
        <end position="44"/>
    </location>
</feature>
<keyword evidence="6 16" id="KW-0812">Transmembrane</keyword>
<keyword evidence="11 16" id="KW-1133">Transmembrane helix</keyword>
<comment type="pathway">
    <text evidence="3">Protein modification; protein ubiquitination.</text>
</comment>
<dbReference type="GO" id="GO:0016020">
    <property type="term" value="C:membrane"/>
    <property type="evidence" value="ECO:0007669"/>
    <property type="project" value="UniProtKB-SubCell"/>
</dbReference>
<keyword evidence="19" id="KW-1185">Reference proteome</keyword>
<feature type="transmembrane region" description="Helical" evidence="16">
    <location>
        <begin position="199"/>
        <end position="220"/>
    </location>
</feature>
<protein>
    <recommendedName>
        <fullName evidence="4">RING-type E3 ubiquitin transferase</fullName>
        <ecNumber evidence="4">2.3.2.27</ecNumber>
    </recommendedName>
</protein>
<comment type="catalytic activity">
    <reaction evidence="1">
        <text>S-ubiquitinyl-[E2 ubiquitin-conjugating enzyme]-L-cysteine + [acceptor protein]-L-lysine = [E2 ubiquitin-conjugating enzyme]-L-cysteine + N(6)-ubiquitinyl-[acceptor protein]-L-lysine.</text>
        <dbReference type="EC" id="2.3.2.27"/>
    </reaction>
</comment>
<evidence type="ECO:0000256" key="5">
    <source>
        <dbReference type="ARBA" id="ARBA00022679"/>
    </source>
</evidence>
<keyword evidence="12 16" id="KW-0472">Membrane</keyword>
<dbReference type="FunFam" id="3.30.40.10:FF:000231">
    <property type="entry name" value="RING-H2 finger protein ATL46"/>
    <property type="match status" value="1"/>
</dbReference>
<evidence type="ECO:0000256" key="2">
    <source>
        <dbReference type="ARBA" id="ARBA00004167"/>
    </source>
</evidence>
<keyword evidence="5" id="KW-0808">Transferase</keyword>
<keyword evidence="8 14" id="KW-0863">Zinc-finger</keyword>
<dbReference type="GO" id="GO:0008270">
    <property type="term" value="F:zinc ion binding"/>
    <property type="evidence" value="ECO:0007669"/>
    <property type="project" value="UniProtKB-KW"/>
</dbReference>
<accession>A0A8J5KZV1</accession>
<comment type="similarity">
    <text evidence="13">Belongs to the RING-type zinc finger family. ATL subfamily.</text>
</comment>
<evidence type="ECO:0000256" key="14">
    <source>
        <dbReference type="PROSITE-ProRule" id="PRU00175"/>
    </source>
</evidence>
<dbReference type="Proteomes" id="UP000734854">
    <property type="component" value="Unassembled WGS sequence"/>
</dbReference>